<name>A0A0N8PQ98_9ARCH</name>
<evidence type="ECO:0000313" key="2">
    <source>
        <dbReference type="EMBL" id="KQB34587.1"/>
    </source>
</evidence>
<dbReference type="GeneID" id="84222460"/>
<reference evidence="2 3" key="2">
    <citation type="submission" date="2015-09" db="EMBL/GenBank/DDBJ databases">
        <title>Heavy metals and arsenic resistance mechanisms in polyextremophilic archaea of the family Ferroplasmaceae.</title>
        <authorList>
            <person name="Bulaev A.G."/>
            <person name="Kanygina A.V."/>
        </authorList>
    </citation>
    <scope>NUCLEOTIDE SEQUENCE [LARGE SCALE GENOMIC DNA]</scope>
    <source>
        <strain evidence="2 3">VT</strain>
    </source>
</reference>
<evidence type="ECO:0000313" key="3">
    <source>
        <dbReference type="Proteomes" id="UP000050320"/>
    </source>
</evidence>
<reference evidence="1 4" key="1">
    <citation type="submission" date="2015-09" db="EMBL/GenBank/DDBJ databases">
        <title>Draft genome sequence of Acidiplasma aeolicum DSM 18409.</title>
        <authorList>
            <person name="Hemp J."/>
        </authorList>
    </citation>
    <scope>NUCLEOTIDE SEQUENCE [LARGE SCALE GENOMIC DNA]</scope>
    <source>
        <strain evidence="1 4">V</strain>
    </source>
</reference>
<dbReference type="EMBL" id="LJCQ01000226">
    <property type="protein sequence ID" value="KPV46525.1"/>
    <property type="molecule type" value="Genomic_DNA"/>
</dbReference>
<dbReference type="PATRIC" id="fig|507754.4.peg.1886"/>
<dbReference type="EMBL" id="LKBG01000231">
    <property type="protein sequence ID" value="KQB34587.1"/>
    <property type="molecule type" value="Genomic_DNA"/>
</dbReference>
<dbReference type="RefSeq" id="WP_048101527.1">
    <property type="nucleotide sequence ID" value="NZ_JBBYJF010000004.1"/>
</dbReference>
<evidence type="ECO:0000313" key="4">
    <source>
        <dbReference type="Proteomes" id="UP000050515"/>
    </source>
</evidence>
<proteinExistence type="predicted"/>
<sequence>MFKVFEISKENRNIIDEVLNDDVLGRQSVQYKDGAEFGYDSSYILLIEGSPDIFERVNSILNGKSEEIGGKKAEKIYEKIKEDENNSKEGMGFIFG</sequence>
<comment type="caution">
    <text evidence="1">The sequence shown here is derived from an EMBL/GenBank/DDBJ whole genome shotgun (WGS) entry which is preliminary data.</text>
</comment>
<dbReference type="AlphaFoldDB" id="A0A0N8PQ98"/>
<keyword evidence="3" id="KW-1185">Reference proteome</keyword>
<accession>A0A0N8PQ98</accession>
<dbReference type="Proteomes" id="UP000050515">
    <property type="component" value="Unassembled WGS sequence"/>
</dbReference>
<dbReference type="Proteomes" id="UP000050320">
    <property type="component" value="Unassembled WGS sequence"/>
</dbReference>
<protein>
    <submittedName>
        <fullName evidence="1">Uncharacterized protein</fullName>
    </submittedName>
</protein>
<dbReference type="OrthoDB" id="57373at2157"/>
<evidence type="ECO:0000313" key="1">
    <source>
        <dbReference type="EMBL" id="KPV46525.1"/>
    </source>
</evidence>
<organism evidence="1 4">
    <name type="scientific">Acidiplasma aeolicum</name>
    <dbReference type="NCBI Taxonomy" id="507754"/>
    <lineage>
        <taxon>Archaea</taxon>
        <taxon>Methanobacteriati</taxon>
        <taxon>Thermoplasmatota</taxon>
        <taxon>Thermoplasmata</taxon>
        <taxon>Thermoplasmatales</taxon>
        <taxon>Ferroplasmaceae</taxon>
        <taxon>Acidiplasma</taxon>
    </lineage>
</organism>
<gene>
    <name evidence="2" type="ORF">AOG54_00915</name>
    <name evidence="1" type="ORF">SE19_05060</name>
</gene>